<evidence type="ECO:0000256" key="3">
    <source>
        <dbReference type="ARBA" id="ARBA00023026"/>
    </source>
</evidence>
<evidence type="ECO:0000313" key="8">
    <source>
        <dbReference type="Proteomes" id="UP000770015"/>
    </source>
</evidence>
<proteinExistence type="inferred from homology"/>
<evidence type="ECO:0000256" key="2">
    <source>
        <dbReference type="ARBA" id="ARBA00022729"/>
    </source>
</evidence>
<dbReference type="AlphaFoldDB" id="A0A9P8UPW8"/>
<accession>A0A9P8UPW8</accession>
<dbReference type="InterPro" id="IPR052210">
    <property type="entry name" value="LysM1-like"/>
</dbReference>
<feature type="domain" description="LysM" evidence="6">
    <location>
        <begin position="589"/>
        <end position="635"/>
    </location>
</feature>
<dbReference type="EMBL" id="JAGSXJ010000064">
    <property type="protein sequence ID" value="KAH6656189.1"/>
    <property type="molecule type" value="Genomic_DNA"/>
</dbReference>
<dbReference type="GO" id="GO:0008061">
    <property type="term" value="F:chitin binding"/>
    <property type="evidence" value="ECO:0007669"/>
    <property type="project" value="UniProtKB-KW"/>
</dbReference>
<feature type="compositionally biased region" description="Low complexity" evidence="5">
    <location>
        <begin position="145"/>
        <end position="160"/>
    </location>
</feature>
<dbReference type="OrthoDB" id="2281372at2759"/>
<dbReference type="SMART" id="SM00257">
    <property type="entry name" value="LysM"/>
    <property type="match status" value="8"/>
</dbReference>
<keyword evidence="3" id="KW-0843">Virulence</keyword>
<feature type="domain" description="LysM" evidence="6">
    <location>
        <begin position="264"/>
        <end position="309"/>
    </location>
</feature>
<evidence type="ECO:0000313" key="7">
    <source>
        <dbReference type="EMBL" id="KAH6656189.1"/>
    </source>
</evidence>
<feature type="domain" description="LysM" evidence="6">
    <location>
        <begin position="671"/>
        <end position="717"/>
    </location>
</feature>
<reference evidence="7" key="1">
    <citation type="journal article" date="2021" name="Nat. Commun.">
        <title>Genetic determinants of endophytism in the Arabidopsis root mycobiome.</title>
        <authorList>
            <person name="Mesny F."/>
            <person name="Miyauchi S."/>
            <person name="Thiergart T."/>
            <person name="Pickel B."/>
            <person name="Atanasova L."/>
            <person name="Karlsson M."/>
            <person name="Huettel B."/>
            <person name="Barry K.W."/>
            <person name="Haridas S."/>
            <person name="Chen C."/>
            <person name="Bauer D."/>
            <person name="Andreopoulos W."/>
            <person name="Pangilinan J."/>
            <person name="LaButti K."/>
            <person name="Riley R."/>
            <person name="Lipzen A."/>
            <person name="Clum A."/>
            <person name="Drula E."/>
            <person name="Henrissat B."/>
            <person name="Kohler A."/>
            <person name="Grigoriev I.V."/>
            <person name="Martin F.M."/>
            <person name="Hacquard S."/>
        </authorList>
    </citation>
    <scope>NUCLEOTIDE SEQUENCE</scope>
    <source>
        <strain evidence="7">MPI-SDFR-AT-0117</strain>
    </source>
</reference>
<dbReference type="Gene3D" id="3.10.350.10">
    <property type="entry name" value="LysM domain"/>
    <property type="match status" value="9"/>
</dbReference>
<dbReference type="InterPro" id="IPR036779">
    <property type="entry name" value="LysM_dom_sf"/>
</dbReference>
<evidence type="ECO:0000256" key="5">
    <source>
        <dbReference type="SAM" id="MobiDB-lite"/>
    </source>
</evidence>
<dbReference type="Proteomes" id="UP000770015">
    <property type="component" value="Unassembled WGS sequence"/>
</dbReference>
<evidence type="ECO:0000259" key="6">
    <source>
        <dbReference type="PROSITE" id="PS51782"/>
    </source>
</evidence>
<feature type="domain" description="LysM" evidence="6">
    <location>
        <begin position="180"/>
        <end position="225"/>
    </location>
</feature>
<dbReference type="PANTHER" id="PTHR34997">
    <property type="entry name" value="AM15"/>
    <property type="match status" value="1"/>
</dbReference>
<organism evidence="7 8">
    <name type="scientific">Plectosphaerella plurivora</name>
    <dbReference type="NCBI Taxonomy" id="936078"/>
    <lineage>
        <taxon>Eukaryota</taxon>
        <taxon>Fungi</taxon>
        <taxon>Dikarya</taxon>
        <taxon>Ascomycota</taxon>
        <taxon>Pezizomycotina</taxon>
        <taxon>Sordariomycetes</taxon>
        <taxon>Hypocreomycetidae</taxon>
        <taxon>Glomerellales</taxon>
        <taxon>Plectosphaerellaceae</taxon>
        <taxon>Plectosphaerella</taxon>
    </lineage>
</organism>
<protein>
    <recommendedName>
        <fullName evidence="6">LysM domain-containing protein</fullName>
    </recommendedName>
</protein>
<keyword evidence="8" id="KW-1185">Reference proteome</keyword>
<keyword evidence="1" id="KW-0147">Chitin-binding</keyword>
<feature type="domain" description="LysM" evidence="6">
    <location>
        <begin position="508"/>
        <end position="554"/>
    </location>
</feature>
<name>A0A9P8UPW8_9PEZI</name>
<feature type="domain" description="LysM" evidence="6">
    <location>
        <begin position="348"/>
        <end position="393"/>
    </location>
</feature>
<dbReference type="CDD" id="cd00118">
    <property type="entry name" value="LysM"/>
    <property type="match status" value="7"/>
</dbReference>
<feature type="compositionally biased region" description="Basic and acidic residues" evidence="5">
    <location>
        <begin position="13"/>
        <end position="29"/>
    </location>
</feature>
<dbReference type="PANTHER" id="PTHR34997:SF2">
    <property type="entry name" value="LYSM DOMAIN-CONTAINING PROTEIN-RELATED"/>
    <property type="match status" value="1"/>
</dbReference>
<feature type="region of interest" description="Disordered" evidence="5">
    <location>
        <begin position="1"/>
        <end position="29"/>
    </location>
</feature>
<gene>
    <name evidence="7" type="ORF">F5X68DRAFT_266368</name>
</gene>
<dbReference type="Pfam" id="PF01476">
    <property type="entry name" value="LysM"/>
    <property type="match status" value="3"/>
</dbReference>
<feature type="region of interest" description="Disordered" evidence="5">
    <location>
        <begin position="145"/>
        <end position="164"/>
    </location>
</feature>
<feature type="domain" description="LysM" evidence="6">
    <location>
        <begin position="427"/>
        <end position="473"/>
    </location>
</feature>
<keyword evidence="2" id="KW-0732">Signal</keyword>
<evidence type="ECO:0000256" key="1">
    <source>
        <dbReference type="ARBA" id="ARBA00022669"/>
    </source>
</evidence>
<comment type="similarity">
    <text evidence="4">Belongs to the secreted LysM effector family.</text>
</comment>
<comment type="caution">
    <text evidence="7">The sequence shown here is derived from an EMBL/GenBank/DDBJ whole genome shotgun (WGS) entry which is preliminary data.</text>
</comment>
<dbReference type="InterPro" id="IPR018392">
    <property type="entry name" value="LysM"/>
</dbReference>
<dbReference type="SUPFAM" id="SSF54106">
    <property type="entry name" value="LysM domain"/>
    <property type="match status" value="4"/>
</dbReference>
<evidence type="ECO:0000256" key="4">
    <source>
        <dbReference type="ARBA" id="ARBA00044955"/>
    </source>
</evidence>
<dbReference type="PROSITE" id="PS51782">
    <property type="entry name" value="LYSM"/>
    <property type="match status" value="8"/>
</dbReference>
<sequence>MVNFLSTLSGDKGSAKDGERGTSDSRPFAKENENTSLLALAAGLSSVAAAPLRARGGDKPDLPYDENTTSYCSWWIDNDGSKTYEEVLDWNWIDIKTFYRWNPSVKSDCSGLQTGRSYCVEAFGEPTPPEEPEITTTKAAVTTTKTASTTTKAPTTTAAAGNGVETPSPVHLGLVANCNKFELVGSGDTCDVISRRNGVRSADIIAWNGLNAGCTNIWAETYACVGIIGGSTVTQAPTTTTSPAGNGIQTPEPVHNGIVANCNKFYLVKSGDTCAAIAQSYGVRTADVVTWNGLNSGCTNLWQDTYACVGMVGSSAVTTKAPTTTSPTGNGVQTPAPVHLGIVANCNKFYLVKGGDTCAVIAQTHGVRTADVVSWNGLNSGCTNLWGDTYACVGVVGGTTPPTTTKPSNGVATPTPIQPGMVGNCNKFHDIKVGTTCQAIADYNKFPIADFYKWNPGVNAACTNLQLGAYACTGVIGGTSTPPTTTKPSNGVATPTPIQPGMVGNCNRFHDIKVGTTCQAIADYNKFPIADFYKWNPGVNSACTNLQLGAYACTGVIGGSTTPTTPTNPGNGVTTPLPVQPGMVSNCNKFHDIKVGTTCQGIADYNKISLSDFYKWNPQVNSGCTNLQLGAYACTGVIGGSTTPPTTPTNPGNGVTTPLPVQPGMVSNCNKFHDIKVGTTCQGIADYNKISLSDFYKWNPQVNSGCTNLNLGAYACTGVIGGGSSSPSPVTTPTPTQAGMVQGCKAFATVRPTTTCQGILDWNKITLANFVKWNPAVRSDCSNLWSGTWACIAGP</sequence>
<feature type="domain" description="LysM" evidence="6">
    <location>
        <begin position="746"/>
        <end position="792"/>
    </location>
</feature>